<dbReference type="Proteomes" id="UP000525078">
    <property type="component" value="Unassembled WGS sequence"/>
</dbReference>
<dbReference type="InterPro" id="IPR013534">
    <property type="entry name" value="Starch_synth_cat_dom"/>
</dbReference>
<feature type="region of interest" description="Disordered" evidence="8">
    <location>
        <begin position="855"/>
        <end position="876"/>
    </location>
</feature>
<keyword evidence="5" id="KW-0808">Transferase</keyword>
<dbReference type="Gene3D" id="3.30.70.330">
    <property type="match status" value="1"/>
</dbReference>
<keyword evidence="4" id="KW-0328">Glycosyltransferase</keyword>
<evidence type="ECO:0000256" key="8">
    <source>
        <dbReference type="SAM" id="MobiDB-lite"/>
    </source>
</evidence>
<dbReference type="InterPro" id="IPR034264">
    <property type="entry name" value="RBM48_RRM"/>
</dbReference>
<evidence type="ECO:0000256" key="2">
    <source>
        <dbReference type="ARBA" id="ARBA00004727"/>
    </source>
</evidence>
<dbReference type="Pfam" id="PF08323">
    <property type="entry name" value="Glyco_transf_5"/>
    <property type="match status" value="1"/>
</dbReference>
<dbReference type="GO" id="GO:0019252">
    <property type="term" value="P:starch biosynthetic process"/>
    <property type="evidence" value="ECO:0007669"/>
    <property type="project" value="UniProtKB-UniPathway"/>
</dbReference>
<dbReference type="EC" id="2.4.1.21" evidence="3"/>
<evidence type="ECO:0000313" key="11">
    <source>
        <dbReference type="Proteomes" id="UP000525078"/>
    </source>
</evidence>
<dbReference type="InterPro" id="IPR012677">
    <property type="entry name" value="Nucleotide-bd_a/b_plait_sf"/>
</dbReference>
<comment type="pathway">
    <text evidence="2">Glycan biosynthesis; starch biosynthesis.</text>
</comment>
<evidence type="ECO:0000256" key="3">
    <source>
        <dbReference type="ARBA" id="ARBA00012588"/>
    </source>
</evidence>
<feature type="compositionally biased region" description="Polar residues" evidence="8">
    <location>
        <begin position="867"/>
        <end position="876"/>
    </location>
</feature>
<dbReference type="CDD" id="cd12442">
    <property type="entry name" value="RRM_RBM48"/>
    <property type="match status" value="1"/>
</dbReference>
<reference evidence="10 11" key="1">
    <citation type="journal article" date="2020" name="bioRxiv">
        <title>Sequence and annotation of 42 cannabis genomes reveals extensive copy number variation in cannabinoid synthesis and pathogen resistance genes.</title>
        <authorList>
            <person name="Mckernan K.J."/>
            <person name="Helbert Y."/>
            <person name="Kane L.T."/>
            <person name="Ebling H."/>
            <person name="Zhang L."/>
            <person name="Liu B."/>
            <person name="Eaton Z."/>
            <person name="Mclaughlin S."/>
            <person name="Kingan S."/>
            <person name="Baybayan P."/>
            <person name="Concepcion G."/>
            <person name="Jordan M."/>
            <person name="Riva A."/>
            <person name="Barbazuk W."/>
            <person name="Harkins T."/>
        </authorList>
    </citation>
    <scope>NUCLEOTIDE SEQUENCE [LARGE SCALE GENOMIC DNA]</scope>
    <source>
        <strain evidence="11">cv. Jamaican Lion 4</strain>
        <tissue evidence="10">Leaf</tissue>
    </source>
</reference>
<dbReference type="InterPro" id="IPR000504">
    <property type="entry name" value="RRM_dom"/>
</dbReference>
<feature type="region of interest" description="Disordered" evidence="8">
    <location>
        <begin position="1443"/>
        <end position="1463"/>
    </location>
</feature>
<dbReference type="PROSITE" id="PS50102">
    <property type="entry name" value="RRM"/>
    <property type="match status" value="1"/>
</dbReference>
<comment type="catalytic activity">
    <reaction evidence="1">
        <text>[(1-&gt;4)-alpha-D-glucosyl](n) + ADP-alpha-D-glucose = [(1-&gt;4)-alpha-D-glucosyl](n+1) + ADP + H(+)</text>
        <dbReference type="Rhea" id="RHEA:18189"/>
        <dbReference type="Rhea" id="RHEA-COMP:9584"/>
        <dbReference type="Rhea" id="RHEA-COMP:9587"/>
        <dbReference type="ChEBI" id="CHEBI:15378"/>
        <dbReference type="ChEBI" id="CHEBI:15444"/>
        <dbReference type="ChEBI" id="CHEBI:57498"/>
        <dbReference type="ChEBI" id="CHEBI:456216"/>
        <dbReference type="EC" id="2.4.1.21"/>
    </reaction>
</comment>
<dbReference type="InterPro" id="IPR035979">
    <property type="entry name" value="RBD_domain_sf"/>
</dbReference>
<evidence type="ECO:0000256" key="5">
    <source>
        <dbReference type="ARBA" id="ARBA00022679"/>
    </source>
</evidence>
<evidence type="ECO:0000313" key="10">
    <source>
        <dbReference type="EMBL" id="KAF4381656.1"/>
    </source>
</evidence>
<dbReference type="CDD" id="cd03791">
    <property type="entry name" value="GT5_Glycogen_synthase_DULL1-like"/>
    <property type="match status" value="1"/>
</dbReference>
<evidence type="ECO:0000256" key="1">
    <source>
        <dbReference type="ARBA" id="ARBA00001478"/>
    </source>
</evidence>
<feature type="region of interest" description="Disordered" evidence="8">
    <location>
        <begin position="120"/>
        <end position="158"/>
    </location>
</feature>
<dbReference type="GO" id="GO:0009011">
    <property type="term" value="F:alpha-1,4-glucan glucosyltransferase (ADP-glucose donor) activity"/>
    <property type="evidence" value="ECO:0007669"/>
    <property type="project" value="UniProtKB-EC"/>
</dbReference>
<feature type="region of interest" description="Disordered" evidence="8">
    <location>
        <begin position="1239"/>
        <end position="1309"/>
    </location>
</feature>
<keyword evidence="7" id="KW-0694">RNA-binding</keyword>
<protein>
    <recommendedName>
        <fullName evidence="3">starch synthase</fullName>
        <ecNumber evidence="3">2.4.1.21</ecNumber>
    </recommendedName>
</protein>
<dbReference type="SUPFAM" id="SSF54928">
    <property type="entry name" value="RNA-binding domain, RBD"/>
    <property type="match status" value="1"/>
</dbReference>
<dbReference type="EMBL" id="JAATIP010000060">
    <property type="protein sequence ID" value="KAF4381656.1"/>
    <property type="molecule type" value="Genomic_DNA"/>
</dbReference>
<feature type="compositionally biased region" description="Acidic residues" evidence="8">
    <location>
        <begin position="1344"/>
        <end position="1362"/>
    </location>
</feature>
<dbReference type="PANTHER" id="PTHR46083">
    <property type="match status" value="1"/>
</dbReference>
<keyword evidence="6" id="KW-0750">Starch biosynthesis</keyword>
<feature type="compositionally biased region" description="Polar residues" evidence="8">
    <location>
        <begin position="1252"/>
        <end position="1294"/>
    </location>
</feature>
<feature type="region of interest" description="Disordered" evidence="8">
    <location>
        <begin position="358"/>
        <end position="399"/>
    </location>
</feature>
<dbReference type="SUPFAM" id="SSF53756">
    <property type="entry name" value="UDP-Glycosyltransferase/glycogen phosphorylase"/>
    <property type="match status" value="1"/>
</dbReference>
<organism evidence="10 11">
    <name type="scientific">Cannabis sativa</name>
    <name type="common">Hemp</name>
    <name type="synonym">Marijuana</name>
    <dbReference type="NCBI Taxonomy" id="3483"/>
    <lineage>
        <taxon>Eukaryota</taxon>
        <taxon>Viridiplantae</taxon>
        <taxon>Streptophyta</taxon>
        <taxon>Embryophyta</taxon>
        <taxon>Tracheophyta</taxon>
        <taxon>Spermatophyta</taxon>
        <taxon>Magnoliopsida</taxon>
        <taxon>eudicotyledons</taxon>
        <taxon>Gunneridae</taxon>
        <taxon>Pentapetalae</taxon>
        <taxon>rosids</taxon>
        <taxon>fabids</taxon>
        <taxon>Rosales</taxon>
        <taxon>Cannabaceae</taxon>
        <taxon>Cannabis</taxon>
    </lineage>
</organism>
<feature type="compositionally biased region" description="Basic and acidic residues" evidence="8">
    <location>
        <begin position="131"/>
        <end position="140"/>
    </location>
</feature>
<comment type="caution">
    <text evidence="10">The sequence shown here is derived from an EMBL/GenBank/DDBJ whole genome shotgun (WGS) entry which is preliminary data.</text>
</comment>
<name>A0A7J6GFB6_CANSA</name>
<evidence type="ECO:0000256" key="4">
    <source>
        <dbReference type="ARBA" id="ARBA00022676"/>
    </source>
</evidence>
<dbReference type="PANTHER" id="PTHR46083:SF5">
    <property type="entry name" value="STARCH SYNTHASE 3, CHLOROPLASTIC_AMYLOPLASTIC"/>
    <property type="match status" value="1"/>
</dbReference>
<proteinExistence type="predicted"/>
<feature type="compositionally biased region" description="Acidic residues" evidence="8">
    <location>
        <begin position="141"/>
        <end position="155"/>
    </location>
</feature>
<feature type="compositionally biased region" description="Basic and acidic residues" evidence="8">
    <location>
        <begin position="364"/>
        <end position="385"/>
    </location>
</feature>
<feature type="domain" description="RRM" evidence="9">
    <location>
        <begin position="32"/>
        <end position="110"/>
    </location>
</feature>
<dbReference type="Gene3D" id="3.40.50.2000">
    <property type="entry name" value="Glycogen Phosphorylase B"/>
    <property type="match status" value="5"/>
</dbReference>
<evidence type="ECO:0000256" key="7">
    <source>
        <dbReference type="PROSITE-ProRule" id="PRU00176"/>
    </source>
</evidence>
<accession>A0A7J6GFB6</accession>
<gene>
    <name evidence="10" type="ORF">F8388_021284</name>
</gene>
<evidence type="ECO:0000256" key="6">
    <source>
        <dbReference type="ARBA" id="ARBA00022922"/>
    </source>
</evidence>
<dbReference type="UniPathway" id="UPA00152"/>
<sequence length="1860" mass="208470">MVFWFGFLWKIMPRYRDDPPAVRVYTVCDESRYLIVRNVPALGCGEELLKLFSTYGDIEECKPMDAEECEAYTDVYWIKFRLVSNARFAKRKLDEYVFIGNPLKVSYVKLTEVGGDLGHQDVCPSETNLSEYHEDPSKPEEECEEEEEEEEEDVDFNPFLKETLSPEASSSLSSEVEGLDGDAVDSGVVGVGSSKVTSEIQNSQQFFEHGEEVVMQATLSSEDICRKEFQTIIENIQEQDNNLSNVTEINDVVEGELVNNTDPQNSVIDFDTEDAICTRTRARYSLRSFSLDELETFLQETDDEDDLQNVDDEDEYRKFLAAVLQGGDVDSHLTHENEIVDEDEDNDADFEIELEEALESDLDENTKEKTEGVYEKGGRRPETRQNRRQKSNVQCKKNLVSPTKRPLRPLLPNIPVSSFSTQDRKMPEAASSCLSFPVQAGHANGFTPRQIGQLHCLIHEHVQLLIQIFSLCVLDSSRQHVAAQVQKMIVEMLHKRNEVLAWKTESYPTTCFSPPYLISSVPYDGPKFLLGTLESSSNNVTSSPNNRTTSQGIILSRGRFECASNGETGSSQNFWVPYISGPVVSVLDVAPLSIVGKFMNDVETAVHENRRRQVETSCDSRFEREALFPLPAFPLEDQVNSELLGRTSTLSINAVSSSPSQQPRKKSMAANLVENTKKQSIALVPKDITKLSQRFLPMFNPALFPHKPPSAAVANRVLFTDSEDELLALGMMDHNTDWKAIQQRLLPCKSKHQIFVRQKNRCSSKAPDNPIKAVRRMKTSPLTAEEVACIQEAIRVYKYDWRSIWQFIVPHRDPSLLPRQWRVALGTQKSYKLDADKKEKRRLYEFNKRKFKSSASAMWQNKEDSQVENSGGDNNTDGCVDNGGKTYVHEAFLADWRPSDYVGQSCSDIARNPHNGMLSQEAVQEQLHNNGCGMARQPLAVSMQQFPSMYQHPSFHFAGARHLEASTTEGNSLVNSTFNTLKSQSHFRPYRARRSNGTHLVKLAPDLPPVNLPPSVRVVSQSSFRSSLHGASLSVAAASGTCDIERDNLMSQLPNARSLGIHDLTKAGGNKINAPNDRHTSLQMEESRLNNDKCVDDERSTDSDLQMHPLLFQAQENGHLPYYPLNCSTSDSSSFSFFPGNQPQLNLSLLHNPHQENHVGSFTKLLKSKESTSLAQNIDFHPLLQRNDYLPSDFISSGGKCMQLQRPLHDAEIVNTDPLAAGRSLEKANELDLEIHLSSTSRKEDSWGKGATTRNLAKSTTNAQVSRSTMNNQNGNNSFYQHTENSSSHSQPVTGGSSSGVPSNTIDEYMDDIDDQSHQEIVMEQEELSDSDEENVEFECEEMTDSEGDEGSGCEETTEIQNEEGPGFATENATTTDFDERNCEPISNFHSQSNLQIPGKNIPSLELGLTSEGNDDNSRSSWLSLDPGAPHCLGDVIENEIESTKTRGSPAAKSLVSSRPGRSCRKRNLSLKEDMDRRSNINGKQQLSLASFRNPMSKKPGKRVRRTNSSLNIELNVQNTNCDGEDKNFCHAALEFLLQSGSHPDIIHCHNWSSAPFAWLFKEHYVHYGLSNARVVFTFHNLEFGAHAITKAMAHSDKATTVSPTYSKEIAGNPAIAPNLYKFHGILNGIDPDIWDPYNDKFLPLSYTSENVVEGKRAAKHALQEKLGLETADLPIVGIITRLTHQKGIHLIKHAIGRTLERNGQILESISFSVVLLGSAPDPRIHNDFVNLANHLHSTHARRARLCLTYDEPLSHLIYAGADFILVPSIFEPCGLYDTVLDVDHDKERAQAQGLEPNGFSFDGADTAGVDYALDRAITAWYDKREWFNSLCKTVMEQDWSWNRPALDYMELYHAARKIT</sequence>
<dbReference type="GO" id="GO:0003723">
    <property type="term" value="F:RNA binding"/>
    <property type="evidence" value="ECO:0007669"/>
    <property type="project" value="UniProtKB-UniRule"/>
</dbReference>
<evidence type="ECO:0000259" key="9">
    <source>
        <dbReference type="PROSITE" id="PS50102"/>
    </source>
</evidence>
<feature type="region of interest" description="Disordered" evidence="8">
    <location>
        <begin position="1344"/>
        <end position="1399"/>
    </location>
</feature>